<comment type="similarity">
    <text evidence="1">Belongs to the universal stress protein A family.</text>
</comment>
<dbReference type="InterPro" id="IPR006016">
    <property type="entry name" value="UspA"/>
</dbReference>
<accession>A0A7C3Z1T9</accession>
<dbReference type="CDD" id="cd00293">
    <property type="entry name" value="USP-like"/>
    <property type="match status" value="1"/>
</dbReference>
<gene>
    <name evidence="3" type="ORF">ENW96_09210</name>
</gene>
<dbReference type="InterPro" id="IPR006015">
    <property type="entry name" value="Universal_stress_UspA"/>
</dbReference>
<reference evidence="3" key="1">
    <citation type="journal article" date="2020" name="mSystems">
        <title>Genome- and Community-Level Interaction Insights into Carbon Utilization and Element Cycling Functions of Hydrothermarchaeota in Hydrothermal Sediment.</title>
        <authorList>
            <person name="Zhou Z."/>
            <person name="Liu Y."/>
            <person name="Xu W."/>
            <person name="Pan J."/>
            <person name="Luo Z.H."/>
            <person name="Li M."/>
        </authorList>
    </citation>
    <scope>NUCLEOTIDE SEQUENCE [LARGE SCALE GENOMIC DNA]</scope>
    <source>
        <strain evidence="3">SpSt-897</strain>
    </source>
</reference>
<sequence length="140" mass="15093">MFQKILLAYDGSEGAEKALDAALELARVHQGKVWALAVEENLPHITATVGEFQESKEKANEKFGKLLHAARSRAEKAGVELKTLLRAGHPAKTIINVAREGEFDVILVGHSGLSGVWAAFLGTTAEKVSRHAPCSVLIVR</sequence>
<organism evidence="3">
    <name type="scientific">Desulfobacca acetoxidans</name>
    <dbReference type="NCBI Taxonomy" id="60893"/>
    <lineage>
        <taxon>Bacteria</taxon>
        <taxon>Pseudomonadati</taxon>
        <taxon>Thermodesulfobacteriota</taxon>
        <taxon>Desulfobaccia</taxon>
        <taxon>Desulfobaccales</taxon>
        <taxon>Desulfobaccaceae</taxon>
        <taxon>Desulfobacca</taxon>
    </lineage>
</organism>
<dbReference type="PRINTS" id="PR01438">
    <property type="entry name" value="UNVRSLSTRESS"/>
</dbReference>
<name>A0A7C3Z1T9_9BACT</name>
<feature type="domain" description="UspA" evidence="2">
    <location>
        <begin position="1"/>
        <end position="140"/>
    </location>
</feature>
<dbReference type="Pfam" id="PF00582">
    <property type="entry name" value="Usp"/>
    <property type="match status" value="1"/>
</dbReference>
<protein>
    <submittedName>
        <fullName evidence="3">Universal stress protein</fullName>
    </submittedName>
</protein>
<dbReference type="SUPFAM" id="SSF52402">
    <property type="entry name" value="Adenine nucleotide alpha hydrolases-like"/>
    <property type="match status" value="1"/>
</dbReference>
<proteinExistence type="inferred from homology"/>
<evidence type="ECO:0000256" key="1">
    <source>
        <dbReference type="ARBA" id="ARBA00008791"/>
    </source>
</evidence>
<dbReference type="Gene3D" id="3.40.50.620">
    <property type="entry name" value="HUPs"/>
    <property type="match status" value="1"/>
</dbReference>
<dbReference type="InterPro" id="IPR014729">
    <property type="entry name" value="Rossmann-like_a/b/a_fold"/>
</dbReference>
<dbReference type="EMBL" id="DTMF01000222">
    <property type="protein sequence ID" value="HGF34547.1"/>
    <property type="molecule type" value="Genomic_DNA"/>
</dbReference>
<comment type="caution">
    <text evidence="3">The sequence shown here is derived from an EMBL/GenBank/DDBJ whole genome shotgun (WGS) entry which is preliminary data.</text>
</comment>
<evidence type="ECO:0000259" key="2">
    <source>
        <dbReference type="Pfam" id="PF00582"/>
    </source>
</evidence>
<dbReference type="PANTHER" id="PTHR46268:SF6">
    <property type="entry name" value="UNIVERSAL STRESS PROTEIN UP12"/>
    <property type="match status" value="1"/>
</dbReference>
<dbReference type="PANTHER" id="PTHR46268">
    <property type="entry name" value="STRESS RESPONSE PROTEIN NHAX"/>
    <property type="match status" value="1"/>
</dbReference>
<dbReference type="AlphaFoldDB" id="A0A7C3Z1T9"/>
<evidence type="ECO:0000313" key="3">
    <source>
        <dbReference type="EMBL" id="HGF34547.1"/>
    </source>
</evidence>